<protein>
    <submittedName>
        <fullName evidence="1">Uncharacterized protein</fullName>
    </submittedName>
</protein>
<reference evidence="1" key="2">
    <citation type="submission" date="2021-03" db="EMBL/GenBank/DDBJ databases">
        <authorList>
            <person name="Alouane T."/>
            <person name="Langin T."/>
            <person name="Bonhomme L."/>
        </authorList>
    </citation>
    <scope>NUCLEOTIDE SEQUENCE</scope>
    <source>
        <strain evidence="1">MDC_Fg202</strain>
    </source>
</reference>
<dbReference type="EMBL" id="CAJPIJ010000090">
    <property type="protein sequence ID" value="CAG1972047.1"/>
    <property type="molecule type" value="Genomic_DNA"/>
</dbReference>
<dbReference type="EMBL" id="CAAKMV010000133">
    <property type="protein sequence ID" value="VIO58391.1"/>
    <property type="molecule type" value="Genomic_DNA"/>
</dbReference>
<name>A0A4U9ELM5_GIBZA</name>
<dbReference type="AlphaFoldDB" id="A0A4U9ELM5"/>
<dbReference type="Proteomes" id="UP000746612">
    <property type="component" value="Unassembled WGS sequence"/>
</dbReference>
<evidence type="ECO:0000313" key="1">
    <source>
        <dbReference type="EMBL" id="CAG1972047.1"/>
    </source>
</evidence>
<gene>
    <name evidence="2" type="ORF">FUG_LOCUS306167</name>
    <name evidence="1" type="ORF">MDCFG202_LOCUS97607</name>
</gene>
<evidence type="ECO:0000313" key="2">
    <source>
        <dbReference type="EMBL" id="VIO58391.1"/>
    </source>
</evidence>
<organism evidence="1 3">
    <name type="scientific">Gibberella zeae</name>
    <name type="common">Wheat head blight fungus</name>
    <name type="synonym">Fusarium graminearum</name>
    <dbReference type="NCBI Taxonomy" id="5518"/>
    <lineage>
        <taxon>Eukaryota</taxon>
        <taxon>Fungi</taxon>
        <taxon>Dikarya</taxon>
        <taxon>Ascomycota</taxon>
        <taxon>Pezizomycotina</taxon>
        <taxon>Sordariomycetes</taxon>
        <taxon>Hypocreomycetidae</taxon>
        <taxon>Hypocreales</taxon>
        <taxon>Nectriaceae</taxon>
        <taxon>Fusarium</taxon>
    </lineage>
</organism>
<sequence length="103" mass="11747">MATTLIDLEAVTVAIEYHDDDAMRLLVKPDPEHMAIKFTLHIEGNSGFFDISIPFRYKTKTDTRGTIHVRIDPRSIISLDFSTKTDLPNEVKGLFDSAEYLEF</sequence>
<proteinExistence type="predicted"/>
<accession>A0A4U9ELM5</accession>
<evidence type="ECO:0000313" key="3">
    <source>
        <dbReference type="Proteomes" id="UP000746612"/>
    </source>
</evidence>
<reference evidence="2" key="1">
    <citation type="submission" date="2019-04" db="EMBL/GenBank/DDBJ databases">
        <authorList>
            <person name="Melise S."/>
            <person name="Noan J."/>
            <person name="Okalmin O."/>
        </authorList>
    </citation>
    <scope>NUCLEOTIDE SEQUENCE</scope>
    <source>
        <strain evidence="2">FN9</strain>
    </source>
</reference>